<dbReference type="AlphaFoldDB" id="A0A371CU12"/>
<reference evidence="1 2" key="1">
    <citation type="journal article" date="2018" name="Biotechnol. Biofuels">
        <title>Integrative visual omics of the white-rot fungus Polyporus brumalis exposes the biotechnological potential of its oxidative enzymes for delignifying raw plant biomass.</title>
        <authorList>
            <person name="Miyauchi S."/>
            <person name="Rancon A."/>
            <person name="Drula E."/>
            <person name="Hage H."/>
            <person name="Chaduli D."/>
            <person name="Favel A."/>
            <person name="Grisel S."/>
            <person name="Henrissat B."/>
            <person name="Herpoel-Gimbert I."/>
            <person name="Ruiz-Duenas F.J."/>
            <person name="Chevret D."/>
            <person name="Hainaut M."/>
            <person name="Lin J."/>
            <person name="Wang M."/>
            <person name="Pangilinan J."/>
            <person name="Lipzen A."/>
            <person name="Lesage-Meessen L."/>
            <person name="Navarro D."/>
            <person name="Riley R."/>
            <person name="Grigoriev I.V."/>
            <person name="Zhou S."/>
            <person name="Raouche S."/>
            <person name="Rosso M.N."/>
        </authorList>
    </citation>
    <scope>NUCLEOTIDE SEQUENCE [LARGE SCALE GENOMIC DNA]</scope>
    <source>
        <strain evidence="1 2">BRFM 1820</strain>
    </source>
</reference>
<name>A0A371CU12_9APHY</name>
<evidence type="ECO:0000313" key="2">
    <source>
        <dbReference type="Proteomes" id="UP000256964"/>
    </source>
</evidence>
<sequence length="159" mass="17599">MSAIYHLRGSCQKFFSRSACDVLFLVDRLSDRACPTALCLLYPALKVSARDNVLFCLLLRPRVGRTALEHSKLNHSDRLCLLRDDHVSQPFRHDSPCAVYSLLGTLATHFFTPSGSVFASVFCNGARELLKNTGLKTRTGCTPCVRLLGGRLPLIMSRG</sequence>
<proteinExistence type="predicted"/>
<protein>
    <submittedName>
        <fullName evidence="1">Uncharacterized protein</fullName>
    </submittedName>
</protein>
<keyword evidence="2" id="KW-1185">Reference proteome</keyword>
<organism evidence="1 2">
    <name type="scientific">Lentinus brumalis</name>
    <dbReference type="NCBI Taxonomy" id="2498619"/>
    <lineage>
        <taxon>Eukaryota</taxon>
        <taxon>Fungi</taxon>
        <taxon>Dikarya</taxon>
        <taxon>Basidiomycota</taxon>
        <taxon>Agaricomycotina</taxon>
        <taxon>Agaricomycetes</taxon>
        <taxon>Polyporales</taxon>
        <taxon>Polyporaceae</taxon>
        <taxon>Lentinus</taxon>
    </lineage>
</organism>
<gene>
    <name evidence="1" type="ORF">OH76DRAFT_1184218</name>
</gene>
<evidence type="ECO:0000313" key="1">
    <source>
        <dbReference type="EMBL" id="RDX43762.1"/>
    </source>
</evidence>
<dbReference type="EMBL" id="KZ857460">
    <property type="protein sequence ID" value="RDX43762.1"/>
    <property type="molecule type" value="Genomic_DNA"/>
</dbReference>
<dbReference type="Proteomes" id="UP000256964">
    <property type="component" value="Unassembled WGS sequence"/>
</dbReference>
<accession>A0A371CU12</accession>